<comment type="caution">
    <text evidence="2">The sequence shown here is derived from an EMBL/GenBank/DDBJ whole genome shotgun (WGS) entry which is preliminary data.</text>
</comment>
<proteinExistence type="predicted"/>
<protein>
    <submittedName>
        <fullName evidence="2">Uncharacterized protein</fullName>
    </submittedName>
</protein>
<keyword evidence="3" id="KW-1185">Reference proteome</keyword>
<keyword evidence="1" id="KW-0812">Transmembrane</keyword>
<evidence type="ECO:0000256" key="1">
    <source>
        <dbReference type="SAM" id="Phobius"/>
    </source>
</evidence>
<gene>
    <name evidence="2" type="ORF">RF11_12061</name>
</gene>
<keyword evidence="1" id="KW-1133">Transmembrane helix</keyword>
<evidence type="ECO:0000313" key="3">
    <source>
        <dbReference type="Proteomes" id="UP000031668"/>
    </source>
</evidence>
<dbReference type="Proteomes" id="UP000031668">
    <property type="component" value="Unassembled WGS sequence"/>
</dbReference>
<organism evidence="2 3">
    <name type="scientific">Thelohanellus kitauei</name>
    <name type="common">Myxosporean</name>
    <dbReference type="NCBI Taxonomy" id="669202"/>
    <lineage>
        <taxon>Eukaryota</taxon>
        <taxon>Metazoa</taxon>
        <taxon>Cnidaria</taxon>
        <taxon>Myxozoa</taxon>
        <taxon>Myxosporea</taxon>
        <taxon>Bivalvulida</taxon>
        <taxon>Platysporina</taxon>
        <taxon>Myxobolidae</taxon>
        <taxon>Thelohanellus</taxon>
    </lineage>
</organism>
<accession>A0A0C2MNI0</accession>
<sequence length="125" mass="14314">MHDVRIVNPLSVPRGKRRFLVILLIDFYLPISLLKVELCVKPTINYLVKYLLNILHGIDYESFSSLVYEFSTKAMSSLFFIVNFTVVLHVLVLDLMIPALSILSISKSACFYKEDGMRMPQATKV</sequence>
<evidence type="ECO:0000313" key="2">
    <source>
        <dbReference type="EMBL" id="KII68786.1"/>
    </source>
</evidence>
<reference evidence="2 3" key="1">
    <citation type="journal article" date="2014" name="Genome Biol. Evol.">
        <title>The genome of the myxosporean Thelohanellus kitauei shows adaptations to nutrient acquisition within its fish host.</title>
        <authorList>
            <person name="Yang Y."/>
            <person name="Xiong J."/>
            <person name="Zhou Z."/>
            <person name="Huo F."/>
            <person name="Miao W."/>
            <person name="Ran C."/>
            <person name="Liu Y."/>
            <person name="Zhang J."/>
            <person name="Feng J."/>
            <person name="Wang M."/>
            <person name="Wang M."/>
            <person name="Wang L."/>
            <person name="Yao B."/>
        </authorList>
    </citation>
    <scope>NUCLEOTIDE SEQUENCE [LARGE SCALE GENOMIC DNA]</scope>
    <source>
        <strain evidence="2">Wuqing</strain>
    </source>
</reference>
<feature type="transmembrane region" description="Helical" evidence="1">
    <location>
        <begin position="74"/>
        <end position="97"/>
    </location>
</feature>
<name>A0A0C2MNI0_THEKT</name>
<keyword evidence="1" id="KW-0472">Membrane</keyword>
<dbReference type="AlphaFoldDB" id="A0A0C2MNI0"/>
<dbReference type="EMBL" id="JWZT01002710">
    <property type="protein sequence ID" value="KII68786.1"/>
    <property type="molecule type" value="Genomic_DNA"/>
</dbReference>